<evidence type="ECO:0000256" key="1">
    <source>
        <dbReference type="SAM" id="Phobius"/>
    </source>
</evidence>
<proteinExistence type="predicted"/>
<gene>
    <name evidence="3" type="ORF">A2V91_04160</name>
</gene>
<name>A0A1F6SWT3_9PROT</name>
<dbReference type="EMBL" id="MFSR01000092">
    <property type="protein sequence ID" value="OGI37412.1"/>
    <property type="molecule type" value="Genomic_DNA"/>
</dbReference>
<accession>A0A1F6SWT3</accession>
<feature type="transmembrane region" description="Helical" evidence="1">
    <location>
        <begin position="252"/>
        <end position="271"/>
    </location>
</feature>
<organism evidence="3 4">
    <name type="scientific">Candidatus Muproteobacteria bacterium RBG_16_64_10</name>
    <dbReference type="NCBI Taxonomy" id="1817757"/>
    <lineage>
        <taxon>Bacteria</taxon>
        <taxon>Pseudomonadati</taxon>
        <taxon>Pseudomonadota</taxon>
        <taxon>Candidatus Muproteobacteria</taxon>
    </lineage>
</organism>
<evidence type="ECO:0000259" key="2">
    <source>
        <dbReference type="Pfam" id="PF02582"/>
    </source>
</evidence>
<dbReference type="AlphaFoldDB" id="A0A1F6SWT3"/>
<evidence type="ECO:0000313" key="3">
    <source>
        <dbReference type="EMBL" id="OGI37412.1"/>
    </source>
</evidence>
<comment type="caution">
    <text evidence="3">The sequence shown here is derived from an EMBL/GenBank/DDBJ whole genome shotgun (WGS) entry which is preliminary data.</text>
</comment>
<keyword evidence="1" id="KW-0472">Membrane</keyword>
<dbReference type="InterPro" id="IPR003734">
    <property type="entry name" value="DUF155"/>
</dbReference>
<keyword evidence="1" id="KW-1133">Transmembrane helix</keyword>
<dbReference type="Pfam" id="PF02582">
    <property type="entry name" value="DUF155"/>
    <property type="match status" value="1"/>
</dbReference>
<sequence length="273" mass="31095">MAAARRTAHPLDARLPATQSVAVRAMLLGERLQLRGLSESPQDLGPTVVSAGKAGLVVLFPYGAVVAFNLNKDEERDFLKDFRPRIERPLRKHEVEELNILPAARAVEGVTPDGIALADYTLPRLQLVATVLARSVSLAYHEARVGNAFDMIEPLARDLERHRGAKRLRESLRHIGGALLVQHQMTGRVEVQEKPDLLWERPELERLFLNLENEYELDERDTALNRKLALIGRTAEIASNLLQNRRMLRVEWYIVILILFEIVWNLVEFLLRR</sequence>
<evidence type="ECO:0000313" key="4">
    <source>
        <dbReference type="Proteomes" id="UP000179334"/>
    </source>
</evidence>
<dbReference type="Proteomes" id="UP000179334">
    <property type="component" value="Unassembled WGS sequence"/>
</dbReference>
<dbReference type="InterPro" id="IPR051624">
    <property type="entry name" value="RMD1/Sad1-interacting"/>
</dbReference>
<dbReference type="PANTHER" id="PTHR16255:SF1">
    <property type="entry name" value="REQUIRED FOR MEIOTIC NUCLEAR DIVISION PROTEIN 1 HOMOLOG"/>
    <property type="match status" value="1"/>
</dbReference>
<feature type="domain" description="DUF155" evidence="2">
    <location>
        <begin position="57"/>
        <end position="225"/>
    </location>
</feature>
<keyword evidence="1" id="KW-0812">Transmembrane</keyword>
<reference evidence="3 4" key="1">
    <citation type="journal article" date="2016" name="Nat. Commun.">
        <title>Thousands of microbial genomes shed light on interconnected biogeochemical processes in an aquifer system.</title>
        <authorList>
            <person name="Anantharaman K."/>
            <person name="Brown C.T."/>
            <person name="Hug L.A."/>
            <person name="Sharon I."/>
            <person name="Castelle C.J."/>
            <person name="Probst A.J."/>
            <person name="Thomas B.C."/>
            <person name="Singh A."/>
            <person name="Wilkins M.J."/>
            <person name="Karaoz U."/>
            <person name="Brodie E.L."/>
            <person name="Williams K.H."/>
            <person name="Hubbard S.S."/>
            <person name="Banfield J.F."/>
        </authorList>
    </citation>
    <scope>NUCLEOTIDE SEQUENCE [LARGE SCALE GENOMIC DNA]</scope>
</reference>
<dbReference type="PANTHER" id="PTHR16255">
    <property type="entry name" value="REQUIRED FOR MEIOTIC NUCLEAR DIVISION PROTEIN 1 HOMOLOG"/>
    <property type="match status" value="1"/>
</dbReference>
<protein>
    <recommendedName>
        <fullName evidence="2">DUF155 domain-containing protein</fullName>
    </recommendedName>
</protein>